<evidence type="ECO:0000256" key="1">
    <source>
        <dbReference type="SAM" id="Phobius"/>
    </source>
</evidence>
<evidence type="ECO:0000313" key="3">
    <source>
        <dbReference type="EnsemblPlants" id="PAC:32926278.CDS.1"/>
    </source>
</evidence>
<keyword evidence="1" id="KW-0812">Transmembrane</keyword>
<proteinExistence type="predicted"/>
<feature type="transmembrane region" description="Helical" evidence="1">
    <location>
        <begin position="56"/>
        <end position="74"/>
    </location>
</feature>
<dbReference type="AlphaFoldDB" id="A0A2K1KCC5"/>
<organism evidence="2">
    <name type="scientific">Physcomitrium patens</name>
    <name type="common">Spreading-leaved earth moss</name>
    <name type="synonym">Physcomitrella patens</name>
    <dbReference type="NCBI Taxonomy" id="3218"/>
    <lineage>
        <taxon>Eukaryota</taxon>
        <taxon>Viridiplantae</taxon>
        <taxon>Streptophyta</taxon>
        <taxon>Embryophyta</taxon>
        <taxon>Bryophyta</taxon>
        <taxon>Bryophytina</taxon>
        <taxon>Bryopsida</taxon>
        <taxon>Funariidae</taxon>
        <taxon>Funariales</taxon>
        <taxon>Funariaceae</taxon>
        <taxon>Physcomitrium</taxon>
    </lineage>
</organism>
<protein>
    <submittedName>
        <fullName evidence="2 3">Uncharacterized protein</fullName>
    </submittedName>
</protein>
<reference evidence="2 4" key="1">
    <citation type="journal article" date="2008" name="Science">
        <title>The Physcomitrella genome reveals evolutionary insights into the conquest of land by plants.</title>
        <authorList>
            <person name="Rensing S."/>
            <person name="Lang D."/>
            <person name="Zimmer A."/>
            <person name="Terry A."/>
            <person name="Salamov A."/>
            <person name="Shapiro H."/>
            <person name="Nishiyama T."/>
            <person name="Perroud P.-F."/>
            <person name="Lindquist E."/>
            <person name="Kamisugi Y."/>
            <person name="Tanahashi T."/>
            <person name="Sakakibara K."/>
            <person name="Fujita T."/>
            <person name="Oishi K."/>
            <person name="Shin-I T."/>
            <person name="Kuroki Y."/>
            <person name="Toyoda A."/>
            <person name="Suzuki Y."/>
            <person name="Hashimoto A."/>
            <person name="Yamaguchi K."/>
            <person name="Sugano A."/>
            <person name="Kohara Y."/>
            <person name="Fujiyama A."/>
            <person name="Anterola A."/>
            <person name="Aoki S."/>
            <person name="Ashton N."/>
            <person name="Barbazuk W.B."/>
            <person name="Barker E."/>
            <person name="Bennetzen J."/>
            <person name="Bezanilla M."/>
            <person name="Blankenship R."/>
            <person name="Cho S.H."/>
            <person name="Dutcher S."/>
            <person name="Estelle M."/>
            <person name="Fawcett J.A."/>
            <person name="Gundlach H."/>
            <person name="Hanada K."/>
            <person name="Heyl A."/>
            <person name="Hicks K.A."/>
            <person name="Hugh J."/>
            <person name="Lohr M."/>
            <person name="Mayer K."/>
            <person name="Melkozernov A."/>
            <person name="Murata T."/>
            <person name="Nelson D."/>
            <person name="Pils B."/>
            <person name="Prigge M."/>
            <person name="Reiss B."/>
            <person name="Renner T."/>
            <person name="Rombauts S."/>
            <person name="Rushton P."/>
            <person name="Sanderfoot A."/>
            <person name="Schween G."/>
            <person name="Shiu S.-H."/>
            <person name="Stueber K."/>
            <person name="Theodoulou F.L."/>
            <person name="Tu H."/>
            <person name="Van de Peer Y."/>
            <person name="Verrier P.J."/>
            <person name="Waters E."/>
            <person name="Wood A."/>
            <person name="Yang L."/>
            <person name="Cove D."/>
            <person name="Cuming A."/>
            <person name="Hasebe M."/>
            <person name="Lucas S."/>
            <person name="Mishler D.B."/>
            <person name="Reski R."/>
            <person name="Grigoriev I."/>
            <person name="Quatrano R.S."/>
            <person name="Boore J.L."/>
        </authorList>
    </citation>
    <scope>NUCLEOTIDE SEQUENCE [LARGE SCALE GENOMIC DNA]</scope>
    <source>
        <strain evidence="3 4">cv. Gransden 2004</strain>
    </source>
</reference>
<evidence type="ECO:0000313" key="2">
    <source>
        <dbReference type="EMBL" id="PNR51434.1"/>
    </source>
</evidence>
<dbReference type="EMBL" id="ABEU02000007">
    <property type="protein sequence ID" value="PNR51434.1"/>
    <property type="molecule type" value="Genomic_DNA"/>
</dbReference>
<evidence type="ECO:0000313" key="4">
    <source>
        <dbReference type="Proteomes" id="UP000006727"/>
    </source>
</evidence>
<dbReference type="Proteomes" id="UP000006727">
    <property type="component" value="Chromosome 7"/>
</dbReference>
<accession>A0A2K1KCC5</accession>
<sequence length="80" mass="9144">MNYVNCSWSLSRCFFLMLSSGLYAIAGHFFPLLLSLVVVVSDVGLWPCSYMIGDALSHYLLHEWIMTIFLHFFSSEVTKS</sequence>
<keyword evidence="1" id="KW-0472">Membrane</keyword>
<reference evidence="2 4" key="2">
    <citation type="journal article" date="2018" name="Plant J.">
        <title>The Physcomitrella patens chromosome-scale assembly reveals moss genome structure and evolution.</title>
        <authorList>
            <person name="Lang D."/>
            <person name="Ullrich K.K."/>
            <person name="Murat F."/>
            <person name="Fuchs J."/>
            <person name="Jenkins J."/>
            <person name="Haas F.B."/>
            <person name="Piednoel M."/>
            <person name="Gundlach H."/>
            <person name="Van Bel M."/>
            <person name="Meyberg R."/>
            <person name="Vives C."/>
            <person name="Morata J."/>
            <person name="Symeonidi A."/>
            <person name="Hiss M."/>
            <person name="Muchero W."/>
            <person name="Kamisugi Y."/>
            <person name="Saleh O."/>
            <person name="Blanc G."/>
            <person name="Decker E.L."/>
            <person name="van Gessel N."/>
            <person name="Grimwood J."/>
            <person name="Hayes R.D."/>
            <person name="Graham S.W."/>
            <person name="Gunter L.E."/>
            <person name="McDaniel S.F."/>
            <person name="Hoernstein S.N.W."/>
            <person name="Larsson A."/>
            <person name="Li F.W."/>
            <person name="Perroud P.F."/>
            <person name="Phillips J."/>
            <person name="Ranjan P."/>
            <person name="Rokshar D.S."/>
            <person name="Rothfels C.J."/>
            <person name="Schneider L."/>
            <person name="Shu S."/>
            <person name="Stevenson D.W."/>
            <person name="Thummler F."/>
            <person name="Tillich M."/>
            <person name="Villarreal Aguilar J.C."/>
            <person name="Widiez T."/>
            <person name="Wong G.K."/>
            <person name="Wymore A."/>
            <person name="Zhang Y."/>
            <person name="Zimmer A.D."/>
            <person name="Quatrano R.S."/>
            <person name="Mayer K.F.X."/>
            <person name="Goodstein D."/>
            <person name="Casacuberta J.M."/>
            <person name="Vandepoele K."/>
            <person name="Reski R."/>
            <person name="Cuming A.C."/>
            <person name="Tuskan G.A."/>
            <person name="Maumus F."/>
            <person name="Salse J."/>
            <person name="Schmutz J."/>
            <person name="Rensing S.A."/>
        </authorList>
    </citation>
    <scope>NUCLEOTIDE SEQUENCE [LARGE SCALE GENOMIC DNA]</scope>
    <source>
        <strain evidence="3 4">cv. Gransden 2004</strain>
    </source>
</reference>
<dbReference type="Gramene" id="Pp3c7_20529V3.1">
    <property type="protein sequence ID" value="PAC:32926278.CDS.1"/>
    <property type="gene ID" value="Pp3c7_20529"/>
</dbReference>
<keyword evidence="4" id="KW-1185">Reference proteome</keyword>
<reference evidence="3" key="3">
    <citation type="submission" date="2020-12" db="UniProtKB">
        <authorList>
            <consortium name="EnsemblPlants"/>
        </authorList>
    </citation>
    <scope>IDENTIFICATION</scope>
</reference>
<dbReference type="EnsemblPlants" id="Pp3c7_20529V3.1">
    <property type="protein sequence ID" value="PAC:32926278.CDS.1"/>
    <property type="gene ID" value="Pp3c7_20529"/>
</dbReference>
<keyword evidence="1" id="KW-1133">Transmembrane helix</keyword>
<gene>
    <name evidence="2" type="ORF">PHYPA_010621</name>
</gene>
<feature type="transmembrane region" description="Helical" evidence="1">
    <location>
        <begin position="12"/>
        <end position="36"/>
    </location>
</feature>
<dbReference type="InParanoid" id="A0A2K1KCC5"/>
<name>A0A2K1KCC5_PHYPA</name>